<dbReference type="AlphaFoldDB" id="A0A330M927"/>
<dbReference type="KEGG" id="sbk:SHEWBE_3990"/>
<name>A0A330M927_9GAMM</name>
<dbReference type="Proteomes" id="UP000250123">
    <property type="component" value="Chromosome SHEWBE"/>
</dbReference>
<dbReference type="EMBL" id="LS483452">
    <property type="protein sequence ID" value="SQH77953.1"/>
    <property type="molecule type" value="Genomic_DNA"/>
</dbReference>
<evidence type="ECO:0000313" key="1">
    <source>
        <dbReference type="EMBL" id="SQH77953.1"/>
    </source>
</evidence>
<protein>
    <submittedName>
        <fullName evidence="1">Uncharacterized protein</fullName>
    </submittedName>
</protein>
<organism evidence="1 2">
    <name type="scientific">Shewanella benthica</name>
    <dbReference type="NCBI Taxonomy" id="43661"/>
    <lineage>
        <taxon>Bacteria</taxon>
        <taxon>Pseudomonadati</taxon>
        <taxon>Pseudomonadota</taxon>
        <taxon>Gammaproteobacteria</taxon>
        <taxon>Alteromonadales</taxon>
        <taxon>Shewanellaceae</taxon>
        <taxon>Shewanella</taxon>
    </lineage>
</organism>
<dbReference type="RefSeq" id="WP_172605712.1">
    <property type="nucleotide sequence ID" value="NZ_LS483452.1"/>
</dbReference>
<evidence type="ECO:0000313" key="2">
    <source>
        <dbReference type="Proteomes" id="UP000250123"/>
    </source>
</evidence>
<gene>
    <name evidence="1" type="ORF">SHEWBE_3990</name>
</gene>
<sequence length="48" mass="5292">MANTFYADMGFPVLLLGYIVDKRTRHNELNKINDGMTDASNGASVTKT</sequence>
<accession>A0A330M927</accession>
<proteinExistence type="predicted"/>
<reference evidence="2" key="1">
    <citation type="submission" date="2018-06" db="EMBL/GenBank/DDBJ databases">
        <authorList>
            <person name="Cea G.-C."/>
            <person name="William W."/>
        </authorList>
    </citation>
    <scope>NUCLEOTIDE SEQUENCE [LARGE SCALE GENOMIC DNA]</scope>
    <source>
        <strain evidence="2">DB21MT-2</strain>
    </source>
</reference>